<proteinExistence type="inferred from homology"/>
<dbReference type="Pfam" id="PF11734">
    <property type="entry name" value="TilS_C"/>
    <property type="match status" value="1"/>
</dbReference>
<keyword evidence="2 8" id="KW-0963">Cytoplasm</keyword>
<dbReference type="InterPro" id="IPR012094">
    <property type="entry name" value="tRNA_Ile_lys_synt"/>
</dbReference>
<protein>
    <recommendedName>
        <fullName evidence="8">tRNA(Ile)-lysidine synthase</fullName>
        <ecNumber evidence="8">6.3.4.19</ecNumber>
    </recommendedName>
    <alternativeName>
        <fullName evidence="8">tRNA(Ile)-2-lysyl-cytidine synthase</fullName>
    </alternativeName>
    <alternativeName>
        <fullName evidence="8">tRNA(Ile)-lysidine synthetase</fullName>
    </alternativeName>
</protein>
<evidence type="ECO:0000313" key="11">
    <source>
        <dbReference type="Proteomes" id="UP000294887"/>
    </source>
</evidence>
<comment type="domain">
    <text evidence="8">The N-terminal region contains the highly conserved SGGXDS motif, predicted to be a P-loop motif involved in ATP binding.</text>
</comment>
<keyword evidence="6 8" id="KW-0067">ATP-binding</keyword>
<dbReference type="OrthoDB" id="9807403at2"/>
<dbReference type="GO" id="GO:0005524">
    <property type="term" value="F:ATP binding"/>
    <property type="evidence" value="ECO:0007669"/>
    <property type="project" value="UniProtKB-UniRule"/>
</dbReference>
<dbReference type="SMART" id="SM00977">
    <property type="entry name" value="TilS_C"/>
    <property type="match status" value="1"/>
</dbReference>
<name>A0A4R1F4Y0_9GAMM</name>
<reference evidence="10 11" key="1">
    <citation type="submission" date="2019-03" db="EMBL/GenBank/DDBJ databases">
        <title>Genomic Encyclopedia of Type Strains, Phase IV (KMG-IV): sequencing the most valuable type-strain genomes for metagenomic binning, comparative biology and taxonomic classification.</title>
        <authorList>
            <person name="Goeker M."/>
        </authorList>
    </citation>
    <scope>NUCLEOTIDE SEQUENCE [LARGE SCALE GENOMIC DNA]</scope>
    <source>
        <strain evidence="10 11">DSM 24830</strain>
    </source>
</reference>
<evidence type="ECO:0000256" key="1">
    <source>
        <dbReference type="ARBA" id="ARBA00004496"/>
    </source>
</evidence>
<keyword evidence="4 8" id="KW-0819">tRNA processing</keyword>
<evidence type="ECO:0000256" key="5">
    <source>
        <dbReference type="ARBA" id="ARBA00022741"/>
    </source>
</evidence>
<feature type="domain" description="Lysidine-tRNA(Ile) synthetase C-terminal" evidence="9">
    <location>
        <begin position="364"/>
        <end position="419"/>
    </location>
</feature>
<comment type="subcellular location">
    <subcellularLocation>
        <location evidence="1 8">Cytoplasm</location>
    </subcellularLocation>
</comment>
<dbReference type="InterPro" id="IPR012795">
    <property type="entry name" value="tRNA_Ile_lys_synt_N"/>
</dbReference>
<keyword evidence="3 8" id="KW-0436">Ligase</keyword>
<dbReference type="NCBIfam" id="TIGR02432">
    <property type="entry name" value="lysidine_TilS_N"/>
    <property type="match status" value="1"/>
</dbReference>
<dbReference type="NCBIfam" id="TIGR02433">
    <property type="entry name" value="lysidine_TilS_C"/>
    <property type="match status" value="1"/>
</dbReference>
<dbReference type="InterPro" id="IPR012796">
    <property type="entry name" value="Lysidine-tRNA-synth_C"/>
</dbReference>
<dbReference type="PANTHER" id="PTHR43033:SF1">
    <property type="entry name" value="TRNA(ILE)-LYSIDINE SYNTHASE-RELATED"/>
    <property type="match status" value="1"/>
</dbReference>
<dbReference type="CDD" id="cd01992">
    <property type="entry name" value="TilS_N"/>
    <property type="match status" value="1"/>
</dbReference>
<evidence type="ECO:0000256" key="6">
    <source>
        <dbReference type="ARBA" id="ARBA00022840"/>
    </source>
</evidence>
<comment type="function">
    <text evidence="8">Ligates lysine onto the cytidine present at position 34 of the AUA codon-specific tRNA(Ile) that contains the anticodon CAU, in an ATP-dependent manner. Cytidine is converted to lysidine, thus changing the amino acid specificity of the tRNA from methionine to isoleucine.</text>
</comment>
<dbReference type="GO" id="GO:0005737">
    <property type="term" value="C:cytoplasm"/>
    <property type="evidence" value="ECO:0007669"/>
    <property type="project" value="UniProtKB-SubCell"/>
</dbReference>
<dbReference type="Gene3D" id="1.20.59.20">
    <property type="match status" value="1"/>
</dbReference>
<dbReference type="Gene3D" id="3.40.50.620">
    <property type="entry name" value="HUPs"/>
    <property type="match status" value="1"/>
</dbReference>
<comment type="catalytic activity">
    <reaction evidence="7 8">
        <text>cytidine(34) in tRNA(Ile2) + L-lysine + ATP = lysidine(34) in tRNA(Ile2) + AMP + diphosphate + H(+)</text>
        <dbReference type="Rhea" id="RHEA:43744"/>
        <dbReference type="Rhea" id="RHEA-COMP:10625"/>
        <dbReference type="Rhea" id="RHEA-COMP:10670"/>
        <dbReference type="ChEBI" id="CHEBI:15378"/>
        <dbReference type="ChEBI" id="CHEBI:30616"/>
        <dbReference type="ChEBI" id="CHEBI:32551"/>
        <dbReference type="ChEBI" id="CHEBI:33019"/>
        <dbReference type="ChEBI" id="CHEBI:82748"/>
        <dbReference type="ChEBI" id="CHEBI:83665"/>
        <dbReference type="ChEBI" id="CHEBI:456215"/>
        <dbReference type="EC" id="6.3.4.19"/>
    </reaction>
</comment>
<feature type="binding site" evidence="8">
    <location>
        <begin position="25"/>
        <end position="30"/>
    </location>
    <ligand>
        <name>ATP</name>
        <dbReference type="ChEBI" id="CHEBI:30616"/>
    </ligand>
</feature>
<dbReference type="PANTHER" id="PTHR43033">
    <property type="entry name" value="TRNA(ILE)-LYSIDINE SYNTHASE-RELATED"/>
    <property type="match status" value="1"/>
</dbReference>
<dbReference type="HAMAP" id="MF_01161">
    <property type="entry name" value="tRNA_Ile_lys_synt"/>
    <property type="match status" value="1"/>
</dbReference>
<comment type="similarity">
    <text evidence="8">Belongs to the tRNA(Ile)-lysidine synthase family.</text>
</comment>
<dbReference type="SUPFAM" id="SSF52402">
    <property type="entry name" value="Adenine nucleotide alpha hydrolases-like"/>
    <property type="match status" value="1"/>
</dbReference>
<sequence>MISVSEIYRQLRMLAPEKTFVIAYSGGLDSHVLLHLLSQIPNAQSQVRAIHIDHGLQLASQSWASHCETVCRALGIPFAQISLKLSVQKGQSVEEVARIARYEALHQSLGKNESLLTAHHQNDQTETFLLNLFRGAGVDGLASMPISRLFGPAGSERQLLRPLLSCRRSTLGSYAKQHQLNVIEDPSNLDESFDRNYLRQRILPELANRWPSIDKSISRSAAIQAEAKEILNEIAEVTLKHVCDFNKNALSIDQLQKLSKAKQKLVLRYWIAENGFSYPSENKLQHLFSDVIEANHDTQPLLEWQGVQLRRFQNYLYISQPLINHDPSIVIKWDLSAPLVIDSLNLTIQPDELSGVIPEDTSCVTVKFRQGGEKIRIPNRGNLSVKNLFQEEGVPPWMRDRMPFIYIKDELYKIIGLALK</sequence>
<dbReference type="GO" id="GO:0032267">
    <property type="term" value="F:tRNA(Ile)-lysidine synthase activity"/>
    <property type="evidence" value="ECO:0007669"/>
    <property type="project" value="UniProtKB-EC"/>
</dbReference>
<dbReference type="InterPro" id="IPR014729">
    <property type="entry name" value="Rossmann-like_a/b/a_fold"/>
</dbReference>
<evidence type="ECO:0000256" key="2">
    <source>
        <dbReference type="ARBA" id="ARBA00022490"/>
    </source>
</evidence>
<gene>
    <name evidence="8" type="primary">tilS</name>
    <name evidence="10" type="ORF">EV695_2167</name>
</gene>
<keyword evidence="11" id="KW-1185">Reference proteome</keyword>
<dbReference type="InterPro" id="IPR011063">
    <property type="entry name" value="TilS/TtcA_N"/>
</dbReference>
<dbReference type="SUPFAM" id="SSF56037">
    <property type="entry name" value="PheT/TilS domain"/>
    <property type="match status" value="1"/>
</dbReference>
<dbReference type="Pfam" id="PF01171">
    <property type="entry name" value="ATP_bind_3"/>
    <property type="match status" value="1"/>
</dbReference>
<dbReference type="RefSeq" id="WP_131905917.1">
    <property type="nucleotide sequence ID" value="NZ_BAAAFU010000004.1"/>
</dbReference>
<comment type="caution">
    <text evidence="10">The sequence shown here is derived from an EMBL/GenBank/DDBJ whole genome shotgun (WGS) entry which is preliminary data.</text>
</comment>
<organism evidence="10 11">
    <name type="scientific">Cocleimonas flava</name>
    <dbReference type="NCBI Taxonomy" id="634765"/>
    <lineage>
        <taxon>Bacteria</taxon>
        <taxon>Pseudomonadati</taxon>
        <taxon>Pseudomonadota</taxon>
        <taxon>Gammaproteobacteria</taxon>
        <taxon>Thiotrichales</taxon>
        <taxon>Thiotrichaceae</taxon>
        <taxon>Cocleimonas</taxon>
    </lineage>
</organism>
<dbReference type="AlphaFoldDB" id="A0A4R1F4Y0"/>
<accession>A0A4R1F4Y0</accession>
<evidence type="ECO:0000256" key="4">
    <source>
        <dbReference type="ARBA" id="ARBA00022694"/>
    </source>
</evidence>
<dbReference type="Pfam" id="PF09179">
    <property type="entry name" value="TilS"/>
    <property type="match status" value="1"/>
</dbReference>
<evidence type="ECO:0000256" key="8">
    <source>
        <dbReference type="HAMAP-Rule" id="MF_01161"/>
    </source>
</evidence>
<dbReference type="EMBL" id="SMFQ01000003">
    <property type="protein sequence ID" value="TCJ87654.1"/>
    <property type="molecule type" value="Genomic_DNA"/>
</dbReference>
<dbReference type="Proteomes" id="UP000294887">
    <property type="component" value="Unassembled WGS sequence"/>
</dbReference>
<dbReference type="GO" id="GO:0006400">
    <property type="term" value="P:tRNA modification"/>
    <property type="evidence" value="ECO:0007669"/>
    <property type="project" value="UniProtKB-UniRule"/>
</dbReference>
<dbReference type="InterPro" id="IPR015262">
    <property type="entry name" value="tRNA_Ile_lys_synt_subst-bd"/>
</dbReference>
<evidence type="ECO:0000313" key="10">
    <source>
        <dbReference type="EMBL" id="TCJ87654.1"/>
    </source>
</evidence>
<keyword evidence="5 8" id="KW-0547">Nucleotide-binding</keyword>
<dbReference type="SUPFAM" id="SSF82829">
    <property type="entry name" value="MesJ substrate recognition domain-like"/>
    <property type="match status" value="1"/>
</dbReference>
<dbReference type="EC" id="6.3.4.19" evidence="8"/>
<evidence type="ECO:0000259" key="9">
    <source>
        <dbReference type="SMART" id="SM00977"/>
    </source>
</evidence>
<evidence type="ECO:0000256" key="3">
    <source>
        <dbReference type="ARBA" id="ARBA00022598"/>
    </source>
</evidence>
<evidence type="ECO:0000256" key="7">
    <source>
        <dbReference type="ARBA" id="ARBA00048539"/>
    </source>
</evidence>